<accession>A0A6V6Z314</accession>
<evidence type="ECO:0000256" key="2">
    <source>
        <dbReference type="ARBA" id="ARBA00023125"/>
    </source>
</evidence>
<evidence type="ECO:0000313" key="5">
    <source>
        <dbReference type="EMBL" id="CAD0006197.1"/>
    </source>
</evidence>
<comment type="caution">
    <text evidence="5">The sequence shown here is derived from an EMBL/GenBank/DDBJ whole genome shotgun (WGS) entry which is preliminary data.</text>
</comment>
<sequence>MLFLYENVFDFPENVFDLTSFFCDICLMRETTLKEIASALGISITTVSKALKNYPDVSDKTKKAVIALAKELDYTPNSFAVNLRTKESKTIGLIIPEVVHHFFSGVVNGIIAEAEKNGYLVIILQSNESLELEKKQVALLINKRVDGILMSLSNESNDDVHIKDILKKEIPFVQFDKISKLIPSSKVIINDQKAAMDAVQHLIDMGCKRIAHIRGLENPQNAIDRFLGYKKALEKNGISFDPALVYSCQSITFEQGVEFAKQILEEEDKGIDGIFVITDLVAVGVLAHFNEKGIQVPNQFAVIGFSNWFVSQVITPKLSTVDQPNYEMGVEAFNLLLEEIVCRKEVRVFEPKTIELKTKVVVRESTMKNK</sequence>
<protein>
    <submittedName>
        <fullName evidence="5">LacI family transcriptional regulator</fullName>
    </submittedName>
</protein>
<dbReference type="Pfam" id="PF00356">
    <property type="entry name" value="LacI"/>
    <property type="match status" value="1"/>
</dbReference>
<dbReference type="CDD" id="cd06267">
    <property type="entry name" value="PBP1_LacI_sugar_binding-like"/>
    <property type="match status" value="1"/>
</dbReference>
<dbReference type="InterPro" id="IPR046335">
    <property type="entry name" value="LacI/GalR-like_sensor"/>
</dbReference>
<keyword evidence="3" id="KW-0804">Transcription</keyword>
<keyword evidence="6" id="KW-1185">Reference proteome</keyword>
<keyword evidence="2" id="KW-0238">DNA-binding</keyword>
<proteinExistence type="predicted"/>
<dbReference type="Pfam" id="PF13377">
    <property type="entry name" value="Peripla_BP_3"/>
    <property type="match status" value="1"/>
</dbReference>
<dbReference type="SMART" id="SM00354">
    <property type="entry name" value="HTH_LACI"/>
    <property type="match status" value="1"/>
</dbReference>
<dbReference type="CDD" id="cd01392">
    <property type="entry name" value="HTH_LacI"/>
    <property type="match status" value="1"/>
</dbReference>
<dbReference type="Proteomes" id="UP000556700">
    <property type="component" value="Unassembled WGS sequence"/>
</dbReference>
<dbReference type="PROSITE" id="PS50932">
    <property type="entry name" value="HTH_LACI_2"/>
    <property type="match status" value="1"/>
</dbReference>
<dbReference type="GO" id="GO:0003700">
    <property type="term" value="F:DNA-binding transcription factor activity"/>
    <property type="evidence" value="ECO:0007669"/>
    <property type="project" value="TreeGrafter"/>
</dbReference>
<evidence type="ECO:0000259" key="4">
    <source>
        <dbReference type="PROSITE" id="PS50932"/>
    </source>
</evidence>
<reference evidence="5 6" key="1">
    <citation type="submission" date="2020-06" db="EMBL/GenBank/DDBJ databases">
        <authorList>
            <person name="Criscuolo A."/>
        </authorList>
    </citation>
    <scope>NUCLEOTIDE SEQUENCE [LARGE SCALE GENOMIC DNA]</scope>
    <source>
        <strain evidence="6">CIP 110025</strain>
    </source>
</reference>
<dbReference type="InterPro" id="IPR028082">
    <property type="entry name" value="Peripla_BP_I"/>
</dbReference>
<dbReference type="PANTHER" id="PTHR30146">
    <property type="entry name" value="LACI-RELATED TRANSCRIPTIONAL REPRESSOR"/>
    <property type="match status" value="1"/>
</dbReference>
<dbReference type="InterPro" id="IPR000843">
    <property type="entry name" value="HTH_LacI"/>
</dbReference>
<dbReference type="AlphaFoldDB" id="A0A6V6Z314"/>
<dbReference type="InterPro" id="IPR010982">
    <property type="entry name" value="Lambda_DNA-bd_dom_sf"/>
</dbReference>
<feature type="domain" description="HTH lacI-type" evidence="4">
    <location>
        <begin position="31"/>
        <end position="85"/>
    </location>
</feature>
<dbReference type="Gene3D" id="3.40.50.2300">
    <property type="match status" value="2"/>
</dbReference>
<dbReference type="GO" id="GO:0000976">
    <property type="term" value="F:transcription cis-regulatory region binding"/>
    <property type="evidence" value="ECO:0007669"/>
    <property type="project" value="TreeGrafter"/>
</dbReference>
<evidence type="ECO:0000256" key="3">
    <source>
        <dbReference type="ARBA" id="ARBA00023163"/>
    </source>
</evidence>
<dbReference type="PANTHER" id="PTHR30146:SF109">
    <property type="entry name" value="HTH-TYPE TRANSCRIPTIONAL REGULATOR GALS"/>
    <property type="match status" value="1"/>
</dbReference>
<name>A0A6V6Z314_9FLAO</name>
<dbReference type="SUPFAM" id="SSF47413">
    <property type="entry name" value="lambda repressor-like DNA-binding domains"/>
    <property type="match status" value="1"/>
</dbReference>
<evidence type="ECO:0000313" key="6">
    <source>
        <dbReference type="Proteomes" id="UP000556700"/>
    </source>
</evidence>
<evidence type="ECO:0000256" key="1">
    <source>
        <dbReference type="ARBA" id="ARBA00023015"/>
    </source>
</evidence>
<dbReference type="Gene3D" id="1.10.260.40">
    <property type="entry name" value="lambda repressor-like DNA-binding domains"/>
    <property type="match status" value="1"/>
</dbReference>
<keyword evidence="1" id="KW-0805">Transcription regulation</keyword>
<dbReference type="EMBL" id="CAIJDO010000167">
    <property type="protein sequence ID" value="CAD0006197.1"/>
    <property type="molecule type" value="Genomic_DNA"/>
</dbReference>
<organism evidence="5 6">
    <name type="scientific">Flavobacterium chungangense</name>
    <dbReference type="NCBI Taxonomy" id="554283"/>
    <lineage>
        <taxon>Bacteria</taxon>
        <taxon>Pseudomonadati</taxon>
        <taxon>Bacteroidota</taxon>
        <taxon>Flavobacteriia</taxon>
        <taxon>Flavobacteriales</taxon>
        <taxon>Flavobacteriaceae</taxon>
        <taxon>Flavobacterium</taxon>
    </lineage>
</organism>
<gene>
    <name evidence="5" type="ORF">FLACHUCJ7_02750</name>
</gene>
<dbReference type="SUPFAM" id="SSF53822">
    <property type="entry name" value="Periplasmic binding protein-like I"/>
    <property type="match status" value="1"/>
</dbReference>